<organism evidence="10 11">
    <name type="scientific">Neoroseomonas eburnea</name>
    <dbReference type="NCBI Taxonomy" id="1346889"/>
    <lineage>
        <taxon>Bacteria</taxon>
        <taxon>Pseudomonadati</taxon>
        <taxon>Pseudomonadota</taxon>
        <taxon>Alphaproteobacteria</taxon>
        <taxon>Acetobacterales</taxon>
        <taxon>Acetobacteraceae</taxon>
        <taxon>Neoroseomonas</taxon>
    </lineage>
</organism>
<dbReference type="InterPro" id="IPR011054">
    <property type="entry name" value="Rudment_hybrid_motif"/>
</dbReference>
<dbReference type="PROSITE" id="PS50968">
    <property type="entry name" value="BIOTINYL_LIPOYL"/>
    <property type="match status" value="1"/>
</dbReference>
<feature type="domain" description="Lipoyl-binding" evidence="7">
    <location>
        <begin position="591"/>
        <end position="668"/>
    </location>
</feature>
<dbReference type="InterPro" id="IPR011761">
    <property type="entry name" value="ATP-grasp"/>
</dbReference>
<dbReference type="Pfam" id="PF00289">
    <property type="entry name" value="Biotin_carb_N"/>
    <property type="match status" value="1"/>
</dbReference>
<keyword evidence="3 6" id="KW-0547">Nucleotide-binding</keyword>
<dbReference type="Pfam" id="PF02785">
    <property type="entry name" value="Biotin_carb_C"/>
    <property type="match status" value="1"/>
</dbReference>
<evidence type="ECO:0000259" key="8">
    <source>
        <dbReference type="PROSITE" id="PS50975"/>
    </source>
</evidence>
<evidence type="ECO:0000259" key="9">
    <source>
        <dbReference type="PROSITE" id="PS50979"/>
    </source>
</evidence>
<dbReference type="SUPFAM" id="SSF51246">
    <property type="entry name" value="Rudiment single hybrid motif"/>
    <property type="match status" value="1"/>
</dbReference>
<keyword evidence="4 6" id="KW-0067">ATP-binding</keyword>
<dbReference type="InterPro" id="IPR005479">
    <property type="entry name" value="CPAse_ATP-bd"/>
</dbReference>
<reference evidence="10" key="1">
    <citation type="submission" date="2020-01" db="EMBL/GenBank/DDBJ databases">
        <authorList>
            <person name="Rat A."/>
        </authorList>
    </citation>
    <scope>NUCLEOTIDE SEQUENCE</scope>
    <source>
        <strain evidence="10">LMG 31228</strain>
    </source>
</reference>
<keyword evidence="5" id="KW-0092">Biotin</keyword>
<dbReference type="FunFam" id="3.30.470.20:FF:000028">
    <property type="entry name" value="Methylcrotonoyl-CoA carboxylase subunit alpha, mitochondrial"/>
    <property type="match status" value="1"/>
</dbReference>
<feature type="domain" description="ATP-grasp" evidence="8">
    <location>
        <begin position="120"/>
        <end position="316"/>
    </location>
</feature>
<name>A0A9X9XB49_9PROT</name>
<dbReference type="GO" id="GO:0046872">
    <property type="term" value="F:metal ion binding"/>
    <property type="evidence" value="ECO:0007669"/>
    <property type="project" value="InterPro"/>
</dbReference>
<dbReference type="AlphaFoldDB" id="A0A9X9XB49"/>
<dbReference type="PROSITE" id="PS00867">
    <property type="entry name" value="CPSASE_2"/>
    <property type="match status" value="1"/>
</dbReference>
<dbReference type="InterPro" id="IPR005482">
    <property type="entry name" value="Biotin_COase_C"/>
</dbReference>
<evidence type="ECO:0000256" key="6">
    <source>
        <dbReference type="PROSITE-ProRule" id="PRU00409"/>
    </source>
</evidence>
<dbReference type="Pfam" id="PF02786">
    <property type="entry name" value="CPSase_L_D2"/>
    <property type="match status" value="1"/>
</dbReference>
<dbReference type="InterPro" id="IPR016185">
    <property type="entry name" value="PreATP-grasp_dom_sf"/>
</dbReference>
<dbReference type="PANTHER" id="PTHR18866">
    <property type="entry name" value="CARBOXYLASE:PYRUVATE/ACETYL-COA/PROPIONYL-COA CARBOXYLASE"/>
    <property type="match status" value="1"/>
</dbReference>
<protein>
    <submittedName>
        <fullName evidence="10">Acetyl/propionyl/methylcrotonyl-CoA carboxylase subunit alpha</fullName>
    </submittedName>
</protein>
<comment type="cofactor">
    <cofactor evidence="1">
        <name>biotin</name>
        <dbReference type="ChEBI" id="CHEBI:57586"/>
    </cofactor>
</comment>
<dbReference type="EMBL" id="JAAEDL010000008">
    <property type="protein sequence ID" value="MBR0680935.1"/>
    <property type="molecule type" value="Genomic_DNA"/>
</dbReference>
<dbReference type="InterPro" id="IPR050856">
    <property type="entry name" value="Biotin_carboxylase_complex"/>
</dbReference>
<gene>
    <name evidence="10" type="ORF">GXW74_10580</name>
</gene>
<dbReference type="SUPFAM" id="SSF51230">
    <property type="entry name" value="Single hybrid motif"/>
    <property type="match status" value="1"/>
</dbReference>
<dbReference type="PANTHER" id="PTHR18866:SF33">
    <property type="entry name" value="METHYLCROTONOYL-COA CARBOXYLASE SUBUNIT ALPHA, MITOCHONDRIAL-RELATED"/>
    <property type="match status" value="1"/>
</dbReference>
<dbReference type="InterPro" id="IPR000089">
    <property type="entry name" value="Biotin_lipoyl"/>
</dbReference>
<dbReference type="PROSITE" id="PS50975">
    <property type="entry name" value="ATP_GRASP"/>
    <property type="match status" value="1"/>
</dbReference>
<reference evidence="10" key="2">
    <citation type="journal article" date="2021" name="Syst. Appl. Microbiol.">
        <title>Roseomonas hellenica sp. nov., isolated from roots of wild-growing Alkanna tinctoria.</title>
        <authorList>
            <person name="Rat A."/>
            <person name="Naranjo H.D."/>
            <person name="Lebbe L."/>
            <person name="Cnockaert M."/>
            <person name="Krigas N."/>
            <person name="Grigoriadou K."/>
            <person name="Maloupa E."/>
            <person name="Willems A."/>
        </authorList>
    </citation>
    <scope>NUCLEOTIDE SEQUENCE</scope>
    <source>
        <strain evidence="10">LMG 31228</strain>
    </source>
</reference>
<dbReference type="InterPro" id="IPR048429">
    <property type="entry name" value="MCC_alpha_BT"/>
</dbReference>
<keyword evidence="11" id="KW-1185">Reference proteome</keyword>
<dbReference type="GO" id="GO:0016874">
    <property type="term" value="F:ligase activity"/>
    <property type="evidence" value="ECO:0007669"/>
    <property type="project" value="UniProtKB-KW"/>
</dbReference>
<accession>A0A9X9XB49</accession>
<dbReference type="Gene3D" id="3.30.700.40">
    <property type="match status" value="1"/>
</dbReference>
<dbReference type="NCBIfam" id="NF006367">
    <property type="entry name" value="PRK08591.1"/>
    <property type="match status" value="1"/>
</dbReference>
<dbReference type="FunFam" id="3.30.1490.20:FF:000003">
    <property type="entry name" value="acetyl-CoA carboxylase isoform X1"/>
    <property type="match status" value="1"/>
</dbReference>
<evidence type="ECO:0000256" key="3">
    <source>
        <dbReference type="ARBA" id="ARBA00022741"/>
    </source>
</evidence>
<keyword evidence="2" id="KW-0436">Ligase</keyword>
<dbReference type="FunFam" id="3.40.50.20:FF:000010">
    <property type="entry name" value="Propionyl-CoA carboxylase subunit alpha"/>
    <property type="match status" value="1"/>
</dbReference>
<dbReference type="RefSeq" id="WP_211846463.1">
    <property type="nucleotide sequence ID" value="NZ_JAAEDL010000008.1"/>
</dbReference>
<dbReference type="InterPro" id="IPR005481">
    <property type="entry name" value="BC-like_N"/>
</dbReference>
<evidence type="ECO:0000259" key="7">
    <source>
        <dbReference type="PROSITE" id="PS50968"/>
    </source>
</evidence>
<dbReference type="PROSITE" id="PS50979">
    <property type="entry name" value="BC"/>
    <property type="match status" value="1"/>
</dbReference>
<dbReference type="SMART" id="SM00878">
    <property type="entry name" value="Biotin_carb_C"/>
    <property type="match status" value="1"/>
</dbReference>
<dbReference type="Gene3D" id="3.30.470.20">
    <property type="entry name" value="ATP-grasp fold, B domain"/>
    <property type="match status" value="1"/>
</dbReference>
<dbReference type="SUPFAM" id="SSF56059">
    <property type="entry name" value="Glutathione synthetase ATP-binding domain-like"/>
    <property type="match status" value="1"/>
</dbReference>
<dbReference type="Proteomes" id="UP001138709">
    <property type="component" value="Unassembled WGS sequence"/>
</dbReference>
<evidence type="ECO:0000256" key="2">
    <source>
        <dbReference type="ARBA" id="ARBA00022598"/>
    </source>
</evidence>
<feature type="domain" description="Biotin carboxylation" evidence="9">
    <location>
        <begin position="1"/>
        <end position="447"/>
    </location>
</feature>
<evidence type="ECO:0000313" key="11">
    <source>
        <dbReference type="Proteomes" id="UP001138709"/>
    </source>
</evidence>
<comment type="caution">
    <text evidence="10">The sequence shown here is derived from an EMBL/GenBank/DDBJ whole genome shotgun (WGS) entry which is preliminary data.</text>
</comment>
<sequence length="674" mass="71723">MFRKILIANRGEIACRIIATARRLGIATVAVYSEADAGARHTRLADEAWPIGAAPARDSYLSIPRIIDVARRSGAEAIHPGYGFLSENAAFAEACAEAGIVFIGPPPSAIRAMGSKAESKALMERSGVPLVPGYHGEAQDPALLMDAAKRIGFPVLIKASAGGGGKGMRVVESVNDFLPALEGAQREALASFGDDRVLVEKYLSRPRHIEIQVFADTQGNTVSLFERDCSIQRRHQKVLEEAPAPGMDLTRRQAMGDAAVAAARAVGYVGAGTVEFIAEGDAFYFMEMNTRLQVEHPVTEMVTGLDLVEWQLRVAAGERLPLPPEGLSIRGHAIEARIYAEDPGRDFLPSTGRLAHLRQPHAVPGKVRVDTGVRQGDAITPHYDPMIAKLIVWGEDRPAAVRRLTAALAEYEVVGLETNLGLLRAIVAHPAFGTADLDTGFIARHAARLLPDDTASSVADEAVVLAAAALAAVRAQDLAIQSAARASGDPWSPWAAVDAWRMNGDGYQDLHFRRGDGVTLALRTHPLPDGTFRLDLPSGPVSASLEEDPDGLLLTVDGVSRRLSATRRGAEVTVIVGGRNHTLVQVDPLAPPRVETAGGDRVTAPIPARVTRILVAPGDSVAKNAPLLVIEAMKMELTLRAPMEGTIAQVMHAVGEMVEEGTELVTFAAGPDSA</sequence>
<dbReference type="InterPro" id="IPR011053">
    <property type="entry name" value="Single_hybrid_motif"/>
</dbReference>
<dbReference type="Pfam" id="PF21139">
    <property type="entry name" value="BT_MCC_alpha"/>
    <property type="match status" value="1"/>
</dbReference>
<proteinExistence type="predicted"/>
<evidence type="ECO:0000256" key="1">
    <source>
        <dbReference type="ARBA" id="ARBA00001953"/>
    </source>
</evidence>
<dbReference type="CDD" id="cd06850">
    <property type="entry name" value="biotinyl_domain"/>
    <property type="match status" value="1"/>
</dbReference>
<evidence type="ECO:0000256" key="5">
    <source>
        <dbReference type="ARBA" id="ARBA00023267"/>
    </source>
</evidence>
<dbReference type="PROSITE" id="PS00866">
    <property type="entry name" value="CPSASE_1"/>
    <property type="match status" value="1"/>
</dbReference>
<dbReference type="InterPro" id="IPR011764">
    <property type="entry name" value="Biotin_carboxylation_dom"/>
</dbReference>
<dbReference type="GO" id="GO:0005524">
    <property type="term" value="F:ATP binding"/>
    <property type="evidence" value="ECO:0007669"/>
    <property type="project" value="UniProtKB-UniRule"/>
</dbReference>
<dbReference type="SUPFAM" id="SSF52440">
    <property type="entry name" value="PreATP-grasp domain"/>
    <property type="match status" value="1"/>
</dbReference>
<evidence type="ECO:0000256" key="4">
    <source>
        <dbReference type="ARBA" id="ARBA00022840"/>
    </source>
</evidence>
<dbReference type="Pfam" id="PF00364">
    <property type="entry name" value="Biotin_lipoyl"/>
    <property type="match status" value="1"/>
</dbReference>
<dbReference type="Gene3D" id="2.40.50.100">
    <property type="match status" value="1"/>
</dbReference>
<evidence type="ECO:0000313" key="10">
    <source>
        <dbReference type="EMBL" id="MBR0680935.1"/>
    </source>
</evidence>